<dbReference type="InterPro" id="IPR013087">
    <property type="entry name" value="Znf_C2H2_type"/>
</dbReference>
<dbReference type="GO" id="GO:0008270">
    <property type="term" value="F:zinc ion binding"/>
    <property type="evidence" value="ECO:0007669"/>
    <property type="project" value="UniProtKB-KW"/>
</dbReference>
<reference evidence="4 5" key="1">
    <citation type="journal article" date="2013" name="BMC Genomics">
        <title>The genome and transcriptome of the pine saprophyte Ophiostoma piceae, and a comparison with the bark beetle-associated pine pathogen Grosmannia clavigera.</title>
        <authorList>
            <person name="Haridas S."/>
            <person name="Wang Y."/>
            <person name="Lim L."/>
            <person name="Massoumi Alamouti S."/>
            <person name="Jackman S."/>
            <person name="Docking R."/>
            <person name="Robertson G."/>
            <person name="Birol I."/>
            <person name="Bohlmann J."/>
            <person name="Breuil C."/>
        </authorList>
    </citation>
    <scope>NUCLEOTIDE SEQUENCE [LARGE SCALE GENOMIC DNA]</scope>
    <source>
        <strain evidence="4 5">UAMH 11346</strain>
    </source>
</reference>
<feature type="compositionally biased region" description="Basic residues" evidence="2">
    <location>
        <begin position="225"/>
        <end position="240"/>
    </location>
</feature>
<dbReference type="OrthoDB" id="2687452at2759"/>
<dbReference type="STRING" id="1262450.S3C611"/>
<dbReference type="PROSITE" id="PS00028">
    <property type="entry name" value="ZINC_FINGER_C2H2_1"/>
    <property type="match status" value="1"/>
</dbReference>
<feature type="domain" description="C2H2-type" evidence="3">
    <location>
        <begin position="276"/>
        <end position="306"/>
    </location>
</feature>
<feature type="region of interest" description="Disordered" evidence="2">
    <location>
        <begin position="323"/>
        <end position="385"/>
    </location>
</feature>
<feature type="compositionally biased region" description="Basic and acidic residues" evidence="2">
    <location>
        <begin position="329"/>
        <end position="344"/>
    </location>
</feature>
<keyword evidence="1" id="KW-0862">Zinc</keyword>
<dbReference type="SMART" id="SM00355">
    <property type="entry name" value="ZnF_C2H2"/>
    <property type="match status" value="2"/>
</dbReference>
<keyword evidence="1" id="KW-0479">Metal-binding</keyword>
<dbReference type="PROSITE" id="PS50157">
    <property type="entry name" value="ZINC_FINGER_C2H2_2"/>
    <property type="match status" value="1"/>
</dbReference>
<feature type="compositionally biased region" description="Basic and acidic residues" evidence="2">
    <location>
        <begin position="353"/>
        <end position="363"/>
    </location>
</feature>
<dbReference type="HOGENOM" id="CLU_572507_0_0_1"/>
<evidence type="ECO:0000313" key="4">
    <source>
        <dbReference type="EMBL" id="EPE08207.1"/>
    </source>
</evidence>
<dbReference type="VEuPathDB" id="FungiDB:F503_00990"/>
<feature type="region of interest" description="Disordered" evidence="2">
    <location>
        <begin position="435"/>
        <end position="477"/>
    </location>
</feature>
<feature type="compositionally biased region" description="Polar residues" evidence="2">
    <location>
        <begin position="435"/>
        <end position="444"/>
    </location>
</feature>
<dbReference type="AlphaFoldDB" id="S3C611"/>
<sequence length="477" mass="53083">MDSMQISCPDIPYDAAYSEYFGFPLEDAKYERELQDDQILSWTASSIPSPNSQTVSEPSSSFTAAPFDSVDIYSSGSVAALNQTQLLGHGHLSASPYSSFLNTGSSVLSPSNRDGHIPGDSLSVHHATIDFSSTSPTVFQNANANFILSPAASVDLQQNSMLSWSSSPMDVLLHSPNEYGFLLSPPADDLDQTSEAMKSDQEMDSQEAAFDVSSDRPASTSYFHHDRRHHGRSSVSKHSRQWSRNQTALLLCDAMMPAHSKSARRHSTSSITRKSYACRRGDCSNSFSRQADLERHIDHVHTEDGKKKRFECDYPDCQRKKAPFHRKDHFRDHLRDQHKEDIPKRGSNANQIVRHDNGSDRSSGKASASSGKTAKKESEDELVPDAAPHRELKDCVIQPEWWRCSRCLKRVRVEEHKWTCPTCKGRIEQTRQMFRSSPGAQTGLDTDAETDMCSDSGPRVKEEDEETAFGTPGSASD</sequence>
<dbReference type="EMBL" id="KE148149">
    <property type="protein sequence ID" value="EPE08207.1"/>
    <property type="molecule type" value="Genomic_DNA"/>
</dbReference>
<accession>S3C611</accession>
<keyword evidence="1" id="KW-0863">Zinc-finger</keyword>
<evidence type="ECO:0000313" key="5">
    <source>
        <dbReference type="Proteomes" id="UP000016923"/>
    </source>
</evidence>
<organism evidence="4 5">
    <name type="scientific">Ophiostoma piceae (strain UAMH 11346)</name>
    <name type="common">Sap stain fungus</name>
    <dbReference type="NCBI Taxonomy" id="1262450"/>
    <lineage>
        <taxon>Eukaryota</taxon>
        <taxon>Fungi</taxon>
        <taxon>Dikarya</taxon>
        <taxon>Ascomycota</taxon>
        <taxon>Pezizomycotina</taxon>
        <taxon>Sordariomycetes</taxon>
        <taxon>Sordariomycetidae</taxon>
        <taxon>Ophiostomatales</taxon>
        <taxon>Ophiostomataceae</taxon>
        <taxon>Ophiostoma</taxon>
    </lineage>
</organism>
<keyword evidence="5" id="KW-1185">Reference proteome</keyword>
<gene>
    <name evidence="4" type="ORF">F503_00990</name>
</gene>
<dbReference type="Proteomes" id="UP000016923">
    <property type="component" value="Unassembled WGS sequence"/>
</dbReference>
<protein>
    <submittedName>
        <fullName evidence="4">Transcription factor c2h2</fullName>
    </submittedName>
</protein>
<dbReference type="Gene3D" id="3.30.160.60">
    <property type="entry name" value="Classic Zinc Finger"/>
    <property type="match status" value="1"/>
</dbReference>
<evidence type="ECO:0000256" key="1">
    <source>
        <dbReference type="PROSITE-ProRule" id="PRU00042"/>
    </source>
</evidence>
<feature type="region of interest" description="Disordered" evidence="2">
    <location>
        <begin position="183"/>
        <end position="240"/>
    </location>
</feature>
<proteinExistence type="predicted"/>
<dbReference type="eggNOG" id="ENOG502SXT7">
    <property type="taxonomic scope" value="Eukaryota"/>
</dbReference>
<evidence type="ECO:0000259" key="3">
    <source>
        <dbReference type="PROSITE" id="PS50157"/>
    </source>
</evidence>
<name>S3C611_OPHP1</name>
<evidence type="ECO:0000256" key="2">
    <source>
        <dbReference type="SAM" id="MobiDB-lite"/>
    </source>
</evidence>